<dbReference type="Proteomes" id="UP000192247">
    <property type="component" value="Unassembled WGS sequence"/>
</dbReference>
<dbReference type="EMBL" id="MNPL01002180">
    <property type="protein sequence ID" value="OQR78483.1"/>
    <property type="molecule type" value="Genomic_DNA"/>
</dbReference>
<comment type="caution">
    <text evidence="2">The sequence shown here is derived from an EMBL/GenBank/DDBJ whole genome shotgun (WGS) entry which is preliminary data.</text>
</comment>
<dbReference type="InParanoid" id="A0A1V9XYH7"/>
<dbReference type="GO" id="GO:0016592">
    <property type="term" value="C:mediator complex"/>
    <property type="evidence" value="ECO:0007669"/>
    <property type="project" value="TreeGrafter"/>
</dbReference>
<dbReference type="Pfam" id="PF02996">
    <property type="entry name" value="Prefoldin"/>
    <property type="match status" value="1"/>
</dbReference>
<dbReference type="Gene3D" id="1.10.287.370">
    <property type="match status" value="1"/>
</dbReference>
<gene>
    <name evidence="2" type="ORF">BIW11_06382</name>
</gene>
<sequence>MALDARVVKFEHFINDVLREHLRRLEEERDKLCDQTGEYLQLRTAIERLQEDCKTNKKLRTQVDIGCNFFCQAEVPDATKVFVLLGMGIFIELTHSEALEFIDKKQALFKTRIDHMSEQCAEVKARIQMALHALRDLQGLAGELPPEPRDIWA</sequence>
<accession>A0A1V9XYH7</accession>
<dbReference type="InterPro" id="IPR004127">
    <property type="entry name" value="Prefoldin_subunit_alpha"/>
</dbReference>
<dbReference type="GO" id="GO:0003714">
    <property type="term" value="F:transcription corepressor activity"/>
    <property type="evidence" value="ECO:0007669"/>
    <property type="project" value="InterPro"/>
</dbReference>
<organism evidence="2 3">
    <name type="scientific">Tropilaelaps mercedesae</name>
    <dbReference type="NCBI Taxonomy" id="418985"/>
    <lineage>
        <taxon>Eukaryota</taxon>
        <taxon>Metazoa</taxon>
        <taxon>Ecdysozoa</taxon>
        <taxon>Arthropoda</taxon>
        <taxon>Chelicerata</taxon>
        <taxon>Arachnida</taxon>
        <taxon>Acari</taxon>
        <taxon>Parasitiformes</taxon>
        <taxon>Mesostigmata</taxon>
        <taxon>Gamasina</taxon>
        <taxon>Dermanyssoidea</taxon>
        <taxon>Laelapidae</taxon>
        <taxon>Tropilaelaps</taxon>
    </lineage>
</organism>
<comment type="similarity">
    <text evidence="1">Belongs to the UXT family.</text>
</comment>
<dbReference type="PRINTS" id="PR01502">
    <property type="entry name" value="UXTPROTEIN"/>
</dbReference>
<evidence type="ECO:0000313" key="3">
    <source>
        <dbReference type="Proteomes" id="UP000192247"/>
    </source>
</evidence>
<evidence type="ECO:0000313" key="2">
    <source>
        <dbReference type="EMBL" id="OQR78483.1"/>
    </source>
</evidence>
<dbReference type="SUPFAM" id="SSF46579">
    <property type="entry name" value="Prefoldin"/>
    <property type="match status" value="1"/>
</dbReference>
<reference evidence="2 3" key="1">
    <citation type="journal article" date="2017" name="Gigascience">
        <title>Draft genome of the honey bee ectoparasitic mite, Tropilaelaps mercedesae, is shaped by the parasitic life history.</title>
        <authorList>
            <person name="Dong X."/>
            <person name="Armstrong S.D."/>
            <person name="Xia D."/>
            <person name="Makepeace B.L."/>
            <person name="Darby A.C."/>
            <person name="Kadowaki T."/>
        </authorList>
    </citation>
    <scope>NUCLEOTIDE SEQUENCE [LARGE SCALE GENOMIC DNA]</scope>
    <source>
        <strain evidence="2">Wuxi-XJTLU</strain>
    </source>
</reference>
<dbReference type="STRING" id="418985.A0A1V9XYH7"/>
<dbReference type="GO" id="GO:0000122">
    <property type="term" value="P:negative regulation of transcription by RNA polymerase II"/>
    <property type="evidence" value="ECO:0007669"/>
    <property type="project" value="InterPro"/>
</dbReference>
<protein>
    <submittedName>
        <fullName evidence="2">Protein UXT-like</fullName>
    </submittedName>
</protein>
<dbReference type="InterPro" id="IPR003994">
    <property type="entry name" value="UXT"/>
</dbReference>
<evidence type="ECO:0000256" key="1">
    <source>
        <dbReference type="ARBA" id="ARBA00007666"/>
    </source>
</evidence>
<dbReference type="OrthoDB" id="433124at2759"/>
<keyword evidence="3" id="KW-1185">Reference proteome</keyword>
<dbReference type="PANTHER" id="PTHR13345">
    <property type="entry name" value="MEDIATOR OF RNA POLYMERASE II TRANSCRIPTION SUBUNIT 10"/>
    <property type="match status" value="1"/>
</dbReference>
<dbReference type="InterPro" id="IPR009053">
    <property type="entry name" value="Prefoldin"/>
</dbReference>
<proteinExistence type="inferred from homology"/>
<dbReference type="FunCoup" id="A0A1V9XYH7">
    <property type="interactions" value="328"/>
</dbReference>
<dbReference type="PANTHER" id="PTHR13345:SF9">
    <property type="entry name" value="PROTEIN UXT"/>
    <property type="match status" value="1"/>
</dbReference>
<dbReference type="NCBIfam" id="TIGR00293">
    <property type="entry name" value="prefoldin subunit alpha"/>
    <property type="match status" value="1"/>
</dbReference>
<name>A0A1V9XYH7_9ACAR</name>
<dbReference type="CDD" id="cd23158">
    <property type="entry name" value="Prefoldin_UXT"/>
    <property type="match status" value="1"/>
</dbReference>
<dbReference type="AlphaFoldDB" id="A0A1V9XYH7"/>
<dbReference type="GO" id="GO:0045944">
    <property type="term" value="P:positive regulation of transcription by RNA polymerase II"/>
    <property type="evidence" value="ECO:0007669"/>
    <property type="project" value="TreeGrafter"/>
</dbReference>